<dbReference type="AlphaFoldDB" id="A0A382KJH6"/>
<sequence length="47" mass="4883">VLTGVVGGMTSHVGFRKIEDEPAVPDVRVGEAELVPMNSRSTSGSDV</sequence>
<feature type="non-terminal residue" evidence="1">
    <location>
        <position position="1"/>
    </location>
</feature>
<accession>A0A382KJH6</accession>
<evidence type="ECO:0000313" key="1">
    <source>
        <dbReference type="EMBL" id="SVC23492.1"/>
    </source>
</evidence>
<proteinExistence type="predicted"/>
<organism evidence="1">
    <name type="scientific">marine metagenome</name>
    <dbReference type="NCBI Taxonomy" id="408172"/>
    <lineage>
        <taxon>unclassified sequences</taxon>
        <taxon>metagenomes</taxon>
        <taxon>ecological metagenomes</taxon>
    </lineage>
</organism>
<reference evidence="1" key="1">
    <citation type="submission" date="2018-05" db="EMBL/GenBank/DDBJ databases">
        <authorList>
            <person name="Lanie J.A."/>
            <person name="Ng W.-L."/>
            <person name="Kazmierczak K.M."/>
            <person name="Andrzejewski T.M."/>
            <person name="Davidsen T.M."/>
            <person name="Wayne K.J."/>
            <person name="Tettelin H."/>
            <person name="Glass J.I."/>
            <person name="Rusch D."/>
            <person name="Podicherti R."/>
            <person name="Tsui H.-C.T."/>
            <person name="Winkler M.E."/>
        </authorList>
    </citation>
    <scope>NUCLEOTIDE SEQUENCE</scope>
</reference>
<dbReference type="EMBL" id="UINC01080499">
    <property type="protein sequence ID" value="SVC23492.1"/>
    <property type="molecule type" value="Genomic_DNA"/>
</dbReference>
<gene>
    <name evidence="1" type="ORF">METZ01_LOCUS276346</name>
</gene>
<protein>
    <submittedName>
        <fullName evidence="1">Uncharacterized protein</fullName>
    </submittedName>
</protein>
<name>A0A382KJH6_9ZZZZ</name>